<organism evidence="2 3">
    <name type="scientific">Elysia marginata</name>
    <dbReference type="NCBI Taxonomy" id="1093978"/>
    <lineage>
        <taxon>Eukaryota</taxon>
        <taxon>Metazoa</taxon>
        <taxon>Spiralia</taxon>
        <taxon>Lophotrochozoa</taxon>
        <taxon>Mollusca</taxon>
        <taxon>Gastropoda</taxon>
        <taxon>Heterobranchia</taxon>
        <taxon>Euthyneura</taxon>
        <taxon>Panpulmonata</taxon>
        <taxon>Sacoglossa</taxon>
        <taxon>Placobranchoidea</taxon>
        <taxon>Plakobranchidae</taxon>
        <taxon>Elysia</taxon>
    </lineage>
</organism>
<feature type="compositionally biased region" description="Low complexity" evidence="1">
    <location>
        <begin position="123"/>
        <end position="132"/>
    </location>
</feature>
<keyword evidence="3" id="KW-1185">Reference proteome</keyword>
<evidence type="ECO:0000256" key="1">
    <source>
        <dbReference type="SAM" id="MobiDB-lite"/>
    </source>
</evidence>
<dbReference type="EMBL" id="BMAT01006097">
    <property type="protein sequence ID" value="GFS06199.1"/>
    <property type="molecule type" value="Genomic_DNA"/>
</dbReference>
<reference evidence="2 3" key="1">
    <citation type="journal article" date="2021" name="Elife">
        <title>Chloroplast acquisition without the gene transfer in kleptoplastic sea slugs, Plakobranchus ocellatus.</title>
        <authorList>
            <person name="Maeda T."/>
            <person name="Takahashi S."/>
            <person name="Yoshida T."/>
            <person name="Shimamura S."/>
            <person name="Takaki Y."/>
            <person name="Nagai Y."/>
            <person name="Toyoda A."/>
            <person name="Suzuki Y."/>
            <person name="Arimoto A."/>
            <person name="Ishii H."/>
            <person name="Satoh N."/>
            <person name="Nishiyama T."/>
            <person name="Hasebe M."/>
            <person name="Maruyama T."/>
            <person name="Minagawa J."/>
            <person name="Obokata J."/>
            <person name="Shigenobu S."/>
        </authorList>
    </citation>
    <scope>NUCLEOTIDE SEQUENCE [LARGE SCALE GENOMIC DNA]</scope>
</reference>
<accession>A0AAV4I737</accession>
<name>A0AAV4I737_9GAST</name>
<evidence type="ECO:0000313" key="3">
    <source>
        <dbReference type="Proteomes" id="UP000762676"/>
    </source>
</evidence>
<sequence length="293" mass="31678">MPQQTSTFESCSLAPILQKILKIGDLFSLQTPEKVHFVSSPSKAGEVSSISTPSFSLSLFKRGLQLSCEKLPVRVEVAKSGERSDSSAARRPLQFLNLNSQQDLVHSSDVKSNSSIVASSSSISGLSKAGSSKPESSQGKSQCFPSQSSLKMKAPLPQRFRRVLGAAKPYSIRSPRRHKKWRGAAEAFGDAANAALSGRPSYMQPTFARAQKMLTQDTDKTSQRQTDHTAPARHTVLHKQPAQSGTLPSSAELILGAAVRSSLLLLQSPSGLGGSPVDAYRLFWLRVLMIWIS</sequence>
<dbReference type="Proteomes" id="UP000762676">
    <property type="component" value="Unassembled WGS sequence"/>
</dbReference>
<dbReference type="AlphaFoldDB" id="A0AAV4I737"/>
<proteinExistence type="predicted"/>
<protein>
    <submittedName>
        <fullName evidence="2">Uncharacterized protein</fullName>
    </submittedName>
</protein>
<feature type="compositionally biased region" description="Polar residues" evidence="1">
    <location>
        <begin position="133"/>
        <end position="150"/>
    </location>
</feature>
<gene>
    <name evidence="2" type="ORF">ElyMa_002959300</name>
</gene>
<comment type="caution">
    <text evidence="2">The sequence shown here is derived from an EMBL/GenBank/DDBJ whole genome shotgun (WGS) entry which is preliminary data.</text>
</comment>
<feature type="region of interest" description="Disordered" evidence="1">
    <location>
        <begin position="123"/>
        <end position="157"/>
    </location>
</feature>
<evidence type="ECO:0000313" key="2">
    <source>
        <dbReference type="EMBL" id="GFS06199.1"/>
    </source>
</evidence>